<dbReference type="InterPro" id="IPR029058">
    <property type="entry name" value="AB_hydrolase_fold"/>
</dbReference>
<evidence type="ECO:0000256" key="1">
    <source>
        <dbReference type="SAM" id="Phobius"/>
    </source>
</evidence>
<dbReference type="InterPro" id="IPR000073">
    <property type="entry name" value="AB_hydrolase_1"/>
</dbReference>
<gene>
    <name evidence="3" type="ORF">LTR97_003351</name>
</gene>
<organism evidence="3 4">
    <name type="scientific">Elasticomyces elasticus</name>
    <dbReference type="NCBI Taxonomy" id="574655"/>
    <lineage>
        <taxon>Eukaryota</taxon>
        <taxon>Fungi</taxon>
        <taxon>Dikarya</taxon>
        <taxon>Ascomycota</taxon>
        <taxon>Pezizomycotina</taxon>
        <taxon>Dothideomycetes</taxon>
        <taxon>Dothideomycetidae</taxon>
        <taxon>Mycosphaerellales</taxon>
        <taxon>Teratosphaeriaceae</taxon>
        <taxon>Elasticomyces</taxon>
    </lineage>
</organism>
<feature type="domain" description="AB hydrolase-1" evidence="2">
    <location>
        <begin position="91"/>
        <end position="201"/>
    </location>
</feature>
<dbReference type="InterPro" id="IPR050266">
    <property type="entry name" value="AB_hydrolase_sf"/>
</dbReference>
<dbReference type="InterPro" id="IPR000639">
    <property type="entry name" value="Epox_hydrolase-like"/>
</dbReference>
<dbReference type="Pfam" id="PF00561">
    <property type="entry name" value="Abhydrolase_1"/>
    <property type="match status" value="1"/>
</dbReference>
<feature type="transmembrane region" description="Helical" evidence="1">
    <location>
        <begin position="6"/>
        <end position="25"/>
    </location>
</feature>
<dbReference type="PANTHER" id="PTHR43798">
    <property type="entry name" value="MONOACYLGLYCEROL LIPASE"/>
    <property type="match status" value="1"/>
</dbReference>
<dbReference type="GO" id="GO:0047372">
    <property type="term" value="F:monoacylglycerol lipase activity"/>
    <property type="evidence" value="ECO:0007669"/>
    <property type="project" value="TreeGrafter"/>
</dbReference>
<protein>
    <recommendedName>
        <fullName evidence="2">AB hydrolase-1 domain-containing protein</fullName>
    </recommendedName>
</protein>
<comment type="caution">
    <text evidence="3">The sequence shown here is derived from an EMBL/GenBank/DDBJ whole genome shotgun (WGS) entry which is preliminary data.</text>
</comment>
<dbReference type="AlphaFoldDB" id="A0AAN8A423"/>
<keyword evidence="1" id="KW-0812">Transmembrane</keyword>
<proteinExistence type="predicted"/>
<dbReference type="GO" id="GO:0016020">
    <property type="term" value="C:membrane"/>
    <property type="evidence" value="ECO:0007669"/>
    <property type="project" value="TreeGrafter"/>
</dbReference>
<evidence type="ECO:0000313" key="4">
    <source>
        <dbReference type="Proteomes" id="UP001310594"/>
    </source>
</evidence>
<keyword evidence="1" id="KW-0472">Membrane</keyword>
<dbReference type="SUPFAM" id="SSF53474">
    <property type="entry name" value="alpha/beta-Hydrolases"/>
    <property type="match status" value="1"/>
</dbReference>
<evidence type="ECO:0000259" key="2">
    <source>
        <dbReference type="Pfam" id="PF00561"/>
    </source>
</evidence>
<reference evidence="3" key="1">
    <citation type="submission" date="2023-08" db="EMBL/GenBank/DDBJ databases">
        <title>Black Yeasts Isolated from many extreme environments.</title>
        <authorList>
            <person name="Coleine C."/>
            <person name="Stajich J.E."/>
            <person name="Selbmann L."/>
        </authorList>
    </citation>
    <scope>NUCLEOTIDE SEQUENCE</scope>
    <source>
        <strain evidence="3">CCFEE 5810</strain>
    </source>
</reference>
<accession>A0AAN8A423</accession>
<name>A0AAN8A423_9PEZI</name>
<dbReference type="PANTHER" id="PTHR43798:SF33">
    <property type="entry name" value="HYDROLASE, PUTATIVE (AFU_ORTHOLOGUE AFUA_2G14860)-RELATED"/>
    <property type="match status" value="1"/>
</dbReference>
<dbReference type="PRINTS" id="PR00412">
    <property type="entry name" value="EPOXHYDRLASE"/>
</dbReference>
<dbReference type="EMBL" id="JAVRQU010000004">
    <property type="protein sequence ID" value="KAK5704333.1"/>
    <property type="molecule type" value="Genomic_DNA"/>
</dbReference>
<evidence type="ECO:0000313" key="3">
    <source>
        <dbReference type="EMBL" id="KAK5704333.1"/>
    </source>
</evidence>
<sequence length="479" mass="53385">MSFSEYIYRGFAFLFGLVTLAYFTWRDYFDDSKLPGTEAEQKKLLHGAQHKLWSLEDTNGLPGLRHNFLTLADGLKLHCVSNIRQTPARQLIVFVHGFPDSWHIYYRFLTSQALQASDAQLVAIDLPGYGGSDDLSHYGPDEVLNAVAEGIKQLKALYLGDNKPFCVLVGHDWGGFISLRIAAETKGLIDRLVAINIGHMPVINYNARLAAKRCNDHLAVWSRNHLKFSNAAAAWRMLAPLRTQLLMSCYIFEFNLPLWLLKGIGLRSMKFILDNVHGVVHHRPANASSPDDSLAHLVAESRAASFGPSSAECPMHSDKTTTYGSSVLARSFTEYPGDWLQRVRLYRDGLSTGKWTLGAELQPYKPSAGSDWQNFECPVTVIFGLKDHALDPQIVLDGHERHFHGRAAISESSDSLKADASHIVRLKNCAHWSLLEDTGAQAVERTLLWSLREHSSSSGGLEEALQRVSANEVIVETYA</sequence>
<dbReference type="GO" id="GO:0046464">
    <property type="term" value="P:acylglycerol catabolic process"/>
    <property type="evidence" value="ECO:0007669"/>
    <property type="project" value="TreeGrafter"/>
</dbReference>
<dbReference type="Gene3D" id="3.40.50.1820">
    <property type="entry name" value="alpha/beta hydrolase"/>
    <property type="match status" value="1"/>
</dbReference>
<dbReference type="Proteomes" id="UP001310594">
    <property type="component" value="Unassembled WGS sequence"/>
</dbReference>
<keyword evidence="1" id="KW-1133">Transmembrane helix</keyword>